<dbReference type="OMA" id="AYHRRIL"/>
<feature type="transmembrane region" description="Helical" evidence="9">
    <location>
        <begin position="244"/>
        <end position="265"/>
    </location>
</feature>
<feature type="compositionally biased region" description="Low complexity" evidence="8">
    <location>
        <begin position="1471"/>
        <end position="1483"/>
    </location>
</feature>
<evidence type="ECO:0000256" key="4">
    <source>
        <dbReference type="ARBA" id="ARBA00022741"/>
    </source>
</evidence>
<dbReference type="SUPFAM" id="SSF52540">
    <property type="entry name" value="P-loop containing nucleoside triphosphate hydrolases"/>
    <property type="match status" value="2"/>
</dbReference>
<feature type="region of interest" description="Disordered" evidence="8">
    <location>
        <begin position="1466"/>
        <end position="1500"/>
    </location>
</feature>
<name>A0A5A8BZ62_CAFRO</name>
<gene>
    <name evidence="12" type="ORF">FNF29_08260</name>
</gene>
<feature type="transmembrane region" description="Helical" evidence="9">
    <location>
        <begin position="1184"/>
        <end position="1207"/>
    </location>
</feature>
<keyword evidence="6 9" id="KW-1133">Transmembrane helix</keyword>
<feature type="region of interest" description="Disordered" evidence="8">
    <location>
        <begin position="615"/>
        <end position="675"/>
    </location>
</feature>
<feature type="compositionally biased region" description="Basic and acidic residues" evidence="8">
    <location>
        <begin position="11"/>
        <end position="24"/>
    </location>
</feature>
<feature type="region of interest" description="Disordered" evidence="8">
    <location>
        <begin position="840"/>
        <end position="889"/>
    </location>
</feature>
<feature type="region of interest" description="Disordered" evidence="8">
    <location>
        <begin position="1515"/>
        <end position="1581"/>
    </location>
</feature>
<feature type="transmembrane region" description="Helical" evidence="9">
    <location>
        <begin position="366"/>
        <end position="390"/>
    </location>
</feature>
<feature type="transmembrane region" description="Helical" evidence="9">
    <location>
        <begin position="1099"/>
        <end position="1120"/>
    </location>
</feature>
<feature type="domain" description="ABC transporter" evidence="10">
    <location>
        <begin position="461"/>
        <end position="816"/>
    </location>
</feature>
<reference evidence="12 13" key="1">
    <citation type="submission" date="2019-07" db="EMBL/GenBank/DDBJ databases">
        <title>Genomes of Cafeteria roenbergensis.</title>
        <authorList>
            <person name="Fischer M.G."/>
            <person name="Hackl T."/>
            <person name="Roman M."/>
        </authorList>
    </citation>
    <scope>NUCLEOTIDE SEQUENCE [LARGE SCALE GENOMIC DNA]</scope>
    <source>
        <strain evidence="12 13">BVI</strain>
    </source>
</reference>
<dbReference type="Gene3D" id="1.20.1560.10">
    <property type="entry name" value="ABC transporter type 1, transmembrane domain"/>
    <property type="match status" value="1"/>
</dbReference>
<dbReference type="InterPro" id="IPR011527">
    <property type="entry name" value="ABC1_TM_dom"/>
</dbReference>
<dbReference type="SUPFAM" id="SSF90123">
    <property type="entry name" value="ABC transporter transmembrane region"/>
    <property type="match status" value="2"/>
</dbReference>
<dbReference type="PROSITE" id="PS50929">
    <property type="entry name" value="ABC_TM1F"/>
    <property type="match status" value="2"/>
</dbReference>
<feature type="compositionally biased region" description="Low complexity" evidence="8">
    <location>
        <begin position="840"/>
        <end position="852"/>
    </location>
</feature>
<feature type="region of interest" description="Disordered" evidence="8">
    <location>
        <begin position="417"/>
        <end position="440"/>
    </location>
</feature>
<dbReference type="InterPro" id="IPR050835">
    <property type="entry name" value="ABC_transporter_sub-D"/>
</dbReference>
<accession>A0A5A8BZ62</accession>
<feature type="region of interest" description="Disordered" evidence="8">
    <location>
        <begin position="554"/>
        <end position="579"/>
    </location>
</feature>
<feature type="transmembrane region" description="Helical" evidence="9">
    <location>
        <begin position="126"/>
        <end position="148"/>
    </location>
</feature>
<evidence type="ECO:0000256" key="3">
    <source>
        <dbReference type="ARBA" id="ARBA00022692"/>
    </source>
</evidence>
<sequence>MPASPVLGGDRTARDSLLPRDEDDKAGAPLITQLRSTAPGKSAGIGPLFCFRFWRLIAIAMRGPGPFSACKGCEHSALGSWTALRVLAVMAITIVAAWLNAQLSVAGGPFFVAIAELKADAIWELLLLQVAPIVALVCAAELAVVYLAERVAIDWRREITRELHRRYWSGNGAYIMEALDQRIDNADQRLTQDVADFAAAAGRLLLGGFLGGFGVVYLAASVAFNGLQALSLIQVATPIIGSFGYALACMVVIFAATAPVSWAVFRLNEWEGSFRFHHAKCRDAAESIAAYGGHPREHAAASANFAALYTRARQFFRRAFVLTTVLNFVAPATSGVAITLVGVVLLQQGGLGPGIAVSEKTIQNSSSSVGVLLATLTGIPVMLGLVGALAGMTHRVGQLLEALDELEAAQHGLGDRLGSGPLAGRGDAPETELARIGSGPADADGGLDVAGLDAFAPDGRCIVKDLSFRVGAGADAGSEPGVPPAAAVGGRVWKSVLIMGPSGVGKSSLLRVLAGLWPHESGEVSRPRRSEDVMFLPQTPFFFAGTLQDQLTYPARLPPIGRSGGAEEDGPGQAGGSVFVSPQGVLSSAGGVSRSACCSFLDCVPCGLTPWSPGQDSRDVAAGAHTPASVAGGPLGGGRAGGLDDHDRDGRADHDRDGRADHDRDGRADHGLGGRAEAASAADAAAYSRSRIVEVLAEVGLAHLLERPSGLQATATWSDELSGGEQQRLSLARVLLRSPKLVIADEATSALDLDLEAELISALARRGTLMLSVGHRLSLLRYHEAVLQLEGGGAWTMKTQAEALAQHGLTLEALEAAAEVMVGPAHPRLADTDAASDGSLAASAPAAAGDDAAPARRRRQAHSSPKTTGTPAAGTHKRGPPSSGGSAAAFASGGSATKVAATSVAISCDMWRQFVRLWRVGYSCSCTKPTLMLALAVVVNLVGAFSLALVQLVRAAFLSTLLNPDLLAQGAGSEDKHAAAVGQFWFTCAMLTAAYAASAALSGAAVWLGNILSLYWARAITDRLHQAYFSDGRIIFASNVLVTDVDGLDQRIATDPIQMTSSFAFVVFGNTQRVGLLYVIASAAFATGMALQYGWQAVVIGTTAALLVMLASAWLSSLIVPFEFAASAAEADLRYGHARARSYIESVAFFGSQATEHAAAERRFGRVYSARLASMWAQLPVRGLAFAASIWFPIVCYAALAVTALAVGHIPGAANSSAAASLEALASATGTMAVAMRQLASLSGYWADFSETASLVFRVSHLWDLLELCAKAYSEFDHRVPPPVRDGDGVVRAEGLELETPVGDLLCPSVDLECREGEPLLIVGPSGCGKTSLLRALAGLMPYPAGTVIRPSPANRSRSLVVAMGPATKGWGAALSQPALPGSAAADGQAHPAAGSLLAGATGHAWDAAAGVAREGVFWVPQRAYVFDGSLRENLLYPHTAEQQVCSDEHLESLVRAVGLGHLLGRHDAGAPEGEPGPAQPWGVGPGDGPGGLSTGHFLGLEGDMASDPLAAGAANGLAESTDGESVASIPRFAETDDHGRPASRREQRRSWSVIAGQRKKPKRSADRHGTRANRGALAAGPGAGIDAHSALVSSLSVGERQRLGIVRLLYHRPLFALLDEATSALDVLAESKCMALIASAGITAISVAHRLTQPAYHRRILRMRRGEVPTVETNPAFAGTA</sequence>
<evidence type="ECO:0000256" key="9">
    <source>
        <dbReference type="SAM" id="Phobius"/>
    </source>
</evidence>
<evidence type="ECO:0000259" key="11">
    <source>
        <dbReference type="PROSITE" id="PS50929"/>
    </source>
</evidence>
<feature type="region of interest" description="Disordered" evidence="8">
    <location>
        <begin position="1"/>
        <end position="24"/>
    </location>
</feature>
<feature type="compositionally biased region" description="Low complexity" evidence="8">
    <location>
        <begin position="880"/>
        <end position="889"/>
    </location>
</feature>
<dbReference type="Pfam" id="PF06472">
    <property type="entry name" value="ABC_membrane_2"/>
    <property type="match status" value="2"/>
</dbReference>
<evidence type="ECO:0000256" key="8">
    <source>
        <dbReference type="SAM" id="MobiDB-lite"/>
    </source>
</evidence>
<dbReference type="Proteomes" id="UP000323011">
    <property type="component" value="Unassembled WGS sequence"/>
</dbReference>
<dbReference type="PROSITE" id="PS00211">
    <property type="entry name" value="ABC_TRANSPORTER_1"/>
    <property type="match status" value="2"/>
</dbReference>
<feature type="domain" description="ABC transmembrane type-1" evidence="11">
    <location>
        <begin position="87"/>
        <end position="398"/>
    </location>
</feature>
<dbReference type="Pfam" id="PF00005">
    <property type="entry name" value="ABC_tran"/>
    <property type="match status" value="2"/>
</dbReference>
<keyword evidence="13" id="KW-1185">Reference proteome</keyword>
<dbReference type="EMBL" id="VLTN01000101">
    <property type="protein sequence ID" value="KAA0146092.1"/>
    <property type="molecule type" value="Genomic_DNA"/>
</dbReference>
<evidence type="ECO:0000256" key="7">
    <source>
        <dbReference type="ARBA" id="ARBA00023136"/>
    </source>
</evidence>
<dbReference type="InterPro" id="IPR036640">
    <property type="entry name" value="ABC1_TM_sf"/>
</dbReference>
<feature type="compositionally biased region" description="Basic and acidic residues" evidence="8">
    <location>
        <begin position="642"/>
        <end position="672"/>
    </location>
</feature>
<evidence type="ECO:0000256" key="5">
    <source>
        <dbReference type="ARBA" id="ARBA00022840"/>
    </source>
</evidence>
<dbReference type="Gene3D" id="3.40.50.300">
    <property type="entry name" value="P-loop containing nucleotide triphosphate hydrolases"/>
    <property type="match status" value="4"/>
</dbReference>
<feature type="domain" description="ABC transporter" evidence="10">
    <location>
        <begin position="1291"/>
        <end position="1682"/>
    </location>
</feature>
<evidence type="ECO:0000256" key="1">
    <source>
        <dbReference type="ARBA" id="ARBA00008575"/>
    </source>
</evidence>
<keyword evidence="7 9" id="KW-0472">Membrane</keyword>
<dbReference type="InterPro" id="IPR003593">
    <property type="entry name" value="AAA+_ATPase"/>
</dbReference>
<feature type="transmembrane region" description="Helical" evidence="9">
    <location>
        <begin position="1075"/>
        <end position="1093"/>
    </location>
</feature>
<keyword evidence="4" id="KW-0547">Nucleotide-binding</keyword>
<feature type="transmembrane region" description="Helical" evidence="9">
    <location>
        <begin position="319"/>
        <end position="346"/>
    </location>
</feature>
<dbReference type="PANTHER" id="PTHR11384">
    <property type="entry name" value="ATP-BINDING CASSETTE, SUB-FAMILY D MEMBER"/>
    <property type="match status" value="1"/>
</dbReference>
<dbReference type="SMART" id="SM00382">
    <property type="entry name" value="AAA"/>
    <property type="match status" value="2"/>
</dbReference>
<dbReference type="GO" id="GO:0016020">
    <property type="term" value="C:membrane"/>
    <property type="evidence" value="ECO:0007669"/>
    <property type="project" value="InterPro"/>
</dbReference>
<evidence type="ECO:0008006" key="14">
    <source>
        <dbReference type="Google" id="ProtNLM"/>
    </source>
</evidence>
<dbReference type="PROSITE" id="PS50893">
    <property type="entry name" value="ABC_TRANSPORTER_2"/>
    <property type="match status" value="2"/>
</dbReference>
<feature type="transmembrane region" description="Helical" evidence="9">
    <location>
        <begin position="931"/>
        <end position="957"/>
    </location>
</feature>
<evidence type="ECO:0000256" key="2">
    <source>
        <dbReference type="ARBA" id="ARBA00022448"/>
    </source>
</evidence>
<evidence type="ECO:0000313" key="12">
    <source>
        <dbReference type="EMBL" id="KAA0146092.1"/>
    </source>
</evidence>
<dbReference type="InterPro" id="IPR027417">
    <property type="entry name" value="P-loop_NTPase"/>
</dbReference>
<protein>
    <recommendedName>
        <fullName evidence="14">ABC transporter domain-containing protein</fullName>
    </recommendedName>
</protein>
<feature type="compositionally biased region" description="Basic and acidic residues" evidence="8">
    <location>
        <begin position="1534"/>
        <end position="1550"/>
    </location>
</feature>
<keyword evidence="2" id="KW-0813">Transport</keyword>
<feature type="domain" description="ABC transmembrane type-1" evidence="11">
    <location>
        <begin position="931"/>
        <end position="1251"/>
    </location>
</feature>
<dbReference type="GO" id="GO:0140359">
    <property type="term" value="F:ABC-type transporter activity"/>
    <property type="evidence" value="ECO:0007669"/>
    <property type="project" value="InterPro"/>
</dbReference>
<feature type="transmembrane region" description="Helical" evidence="9">
    <location>
        <begin position="204"/>
        <end position="224"/>
    </location>
</feature>
<feature type="transmembrane region" description="Helical" evidence="9">
    <location>
        <begin position="984"/>
        <end position="1008"/>
    </location>
</feature>
<feature type="transmembrane region" description="Helical" evidence="9">
    <location>
        <begin position="86"/>
        <end position="114"/>
    </location>
</feature>
<dbReference type="PANTHER" id="PTHR11384:SF59">
    <property type="entry name" value="LYSOSOMAL COBALAMIN TRANSPORTER ABCD4"/>
    <property type="match status" value="1"/>
</dbReference>
<dbReference type="GO" id="GO:0016887">
    <property type="term" value="F:ATP hydrolysis activity"/>
    <property type="evidence" value="ECO:0007669"/>
    <property type="project" value="InterPro"/>
</dbReference>
<dbReference type="InterPro" id="IPR003439">
    <property type="entry name" value="ABC_transporter-like_ATP-bd"/>
</dbReference>
<comment type="similarity">
    <text evidence="1">Belongs to the ABC transporter superfamily. ABCD family. Peroxisomal fatty acyl CoA transporter (TC 3.A.1.203) subfamily.</text>
</comment>
<organism evidence="12 13">
    <name type="scientific">Cafeteria roenbergensis</name>
    <name type="common">Marine flagellate</name>
    <dbReference type="NCBI Taxonomy" id="33653"/>
    <lineage>
        <taxon>Eukaryota</taxon>
        <taxon>Sar</taxon>
        <taxon>Stramenopiles</taxon>
        <taxon>Bigyra</taxon>
        <taxon>Opalozoa</taxon>
        <taxon>Bicosoecida</taxon>
        <taxon>Cafeteriaceae</taxon>
        <taxon>Cafeteria</taxon>
    </lineage>
</organism>
<feature type="compositionally biased region" description="Gly residues" evidence="8">
    <location>
        <begin position="1484"/>
        <end position="1494"/>
    </location>
</feature>
<evidence type="ECO:0000313" key="13">
    <source>
        <dbReference type="Proteomes" id="UP000323011"/>
    </source>
</evidence>
<proteinExistence type="inferred from homology"/>
<dbReference type="GO" id="GO:0005524">
    <property type="term" value="F:ATP binding"/>
    <property type="evidence" value="ECO:0007669"/>
    <property type="project" value="UniProtKB-KW"/>
</dbReference>
<keyword evidence="5" id="KW-0067">ATP-binding</keyword>
<comment type="caution">
    <text evidence="12">The sequence shown here is derived from an EMBL/GenBank/DDBJ whole genome shotgun (WGS) entry which is preliminary data.</text>
</comment>
<evidence type="ECO:0000256" key="6">
    <source>
        <dbReference type="ARBA" id="ARBA00022989"/>
    </source>
</evidence>
<evidence type="ECO:0000259" key="10">
    <source>
        <dbReference type="PROSITE" id="PS50893"/>
    </source>
</evidence>
<keyword evidence="3 9" id="KW-0812">Transmembrane</keyword>
<dbReference type="InterPro" id="IPR017871">
    <property type="entry name" value="ABC_transporter-like_CS"/>
</dbReference>